<sequence length="72" mass="8588">MTFGFKFFTHQFLFRFLSFLLDATVAFNGKIHFLRECHYLLRNFALLQDAFFLIRPVRCNAAIHECVIRQVS</sequence>
<keyword evidence="1" id="KW-0732">Signal</keyword>
<dbReference type="EMBL" id="GGFJ01014312">
    <property type="protein sequence ID" value="MBW63453.1"/>
    <property type="molecule type" value="Transcribed_RNA"/>
</dbReference>
<feature type="chain" id="PRO_5014643261" evidence="1">
    <location>
        <begin position="27"/>
        <end position="72"/>
    </location>
</feature>
<feature type="signal peptide" evidence="1">
    <location>
        <begin position="1"/>
        <end position="26"/>
    </location>
</feature>
<accession>A0A2M4CDR6</accession>
<dbReference type="AlphaFoldDB" id="A0A2M4CDR6"/>
<proteinExistence type="predicted"/>
<protein>
    <submittedName>
        <fullName evidence="2">Putative secreted protein</fullName>
    </submittedName>
</protein>
<name>A0A2M4CDR6_9DIPT</name>
<evidence type="ECO:0000256" key="1">
    <source>
        <dbReference type="SAM" id="SignalP"/>
    </source>
</evidence>
<organism evidence="2">
    <name type="scientific">Anopheles marajoara</name>
    <dbReference type="NCBI Taxonomy" id="58244"/>
    <lineage>
        <taxon>Eukaryota</taxon>
        <taxon>Metazoa</taxon>
        <taxon>Ecdysozoa</taxon>
        <taxon>Arthropoda</taxon>
        <taxon>Hexapoda</taxon>
        <taxon>Insecta</taxon>
        <taxon>Pterygota</taxon>
        <taxon>Neoptera</taxon>
        <taxon>Endopterygota</taxon>
        <taxon>Diptera</taxon>
        <taxon>Nematocera</taxon>
        <taxon>Culicoidea</taxon>
        <taxon>Culicidae</taxon>
        <taxon>Anophelinae</taxon>
        <taxon>Anopheles</taxon>
    </lineage>
</organism>
<reference evidence="2" key="1">
    <citation type="submission" date="2018-01" db="EMBL/GenBank/DDBJ databases">
        <title>An insight into the sialome of Amazonian anophelines.</title>
        <authorList>
            <person name="Ribeiro J.M."/>
            <person name="Scarpassa V."/>
            <person name="Calvo E."/>
        </authorList>
    </citation>
    <scope>NUCLEOTIDE SEQUENCE</scope>
    <source>
        <tissue evidence="2">Salivary glands</tissue>
    </source>
</reference>
<evidence type="ECO:0000313" key="2">
    <source>
        <dbReference type="EMBL" id="MBW63453.1"/>
    </source>
</evidence>